<evidence type="ECO:0000256" key="4">
    <source>
        <dbReference type="ARBA" id="ARBA00063969"/>
    </source>
</evidence>
<dbReference type="Proteomes" id="UP000271974">
    <property type="component" value="Unassembled WGS sequence"/>
</dbReference>
<evidence type="ECO:0000256" key="1">
    <source>
        <dbReference type="ARBA" id="ARBA00022553"/>
    </source>
</evidence>
<comment type="subunit">
    <text evidence="4">Interacts with the GAP domain of NF1. Interacts (via TPR repeats) with HSP90AA1 and HSPA8.</text>
</comment>
<keyword evidence="10" id="KW-1185">Reference proteome</keyword>
<feature type="compositionally biased region" description="Polar residues" evidence="8">
    <location>
        <begin position="74"/>
        <end position="84"/>
    </location>
</feature>
<feature type="repeat" description="TPR" evidence="6">
    <location>
        <begin position="289"/>
        <end position="322"/>
    </location>
</feature>
<comment type="caution">
    <text evidence="9">The sequence shown here is derived from an EMBL/GenBank/DDBJ whole genome shotgun (WGS) entry which is preliminary data.</text>
</comment>
<dbReference type="EMBL" id="RQTK01000326">
    <property type="protein sequence ID" value="RUS81631.1"/>
    <property type="molecule type" value="Genomic_DNA"/>
</dbReference>
<organism evidence="9 10">
    <name type="scientific">Elysia chlorotica</name>
    <name type="common">Eastern emerald elysia</name>
    <name type="synonym">Sea slug</name>
    <dbReference type="NCBI Taxonomy" id="188477"/>
    <lineage>
        <taxon>Eukaryota</taxon>
        <taxon>Metazoa</taxon>
        <taxon>Spiralia</taxon>
        <taxon>Lophotrochozoa</taxon>
        <taxon>Mollusca</taxon>
        <taxon>Gastropoda</taxon>
        <taxon>Heterobranchia</taxon>
        <taxon>Euthyneura</taxon>
        <taxon>Panpulmonata</taxon>
        <taxon>Sacoglossa</taxon>
        <taxon>Placobranchoidea</taxon>
        <taxon>Plakobranchidae</taxon>
        <taxon>Elysia</taxon>
    </lineage>
</organism>
<dbReference type="PROSITE" id="PS50005">
    <property type="entry name" value="TPR"/>
    <property type="match status" value="3"/>
</dbReference>
<evidence type="ECO:0000256" key="6">
    <source>
        <dbReference type="PROSITE-ProRule" id="PRU00339"/>
    </source>
</evidence>
<dbReference type="PANTHER" id="PTHR46014:SF1">
    <property type="entry name" value="TETRATRICOPEPTIDE REPEAT PROTEIN 1"/>
    <property type="match status" value="1"/>
</dbReference>
<keyword evidence="1" id="KW-0597">Phosphoprotein</keyword>
<keyword evidence="3 6" id="KW-0802">TPR repeat</keyword>
<feature type="compositionally biased region" description="Acidic residues" evidence="8">
    <location>
        <begin position="112"/>
        <end position="130"/>
    </location>
</feature>
<evidence type="ECO:0000256" key="2">
    <source>
        <dbReference type="ARBA" id="ARBA00022737"/>
    </source>
</evidence>
<evidence type="ECO:0000256" key="5">
    <source>
        <dbReference type="ARBA" id="ARBA00067165"/>
    </source>
</evidence>
<evidence type="ECO:0000256" key="3">
    <source>
        <dbReference type="ARBA" id="ARBA00022803"/>
    </source>
</evidence>
<dbReference type="OrthoDB" id="1872379at2759"/>
<keyword evidence="2" id="KW-0677">Repeat</keyword>
<dbReference type="PANTHER" id="PTHR46014">
    <property type="entry name" value="TETRATRICOPEPTIDE REPEAT PROTEIN 1"/>
    <property type="match status" value="1"/>
</dbReference>
<reference evidence="9 10" key="1">
    <citation type="submission" date="2019-01" db="EMBL/GenBank/DDBJ databases">
        <title>A draft genome assembly of the solar-powered sea slug Elysia chlorotica.</title>
        <authorList>
            <person name="Cai H."/>
            <person name="Li Q."/>
            <person name="Fang X."/>
            <person name="Li J."/>
            <person name="Curtis N.E."/>
            <person name="Altenburger A."/>
            <person name="Shibata T."/>
            <person name="Feng M."/>
            <person name="Maeda T."/>
            <person name="Schwartz J.A."/>
            <person name="Shigenobu S."/>
            <person name="Lundholm N."/>
            <person name="Nishiyama T."/>
            <person name="Yang H."/>
            <person name="Hasebe M."/>
            <person name="Li S."/>
            <person name="Pierce S.K."/>
            <person name="Wang J."/>
        </authorList>
    </citation>
    <scope>NUCLEOTIDE SEQUENCE [LARGE SCALE GENOMIC DNA]</scope>
    <source>
        <strain evidence="9">EC2010</strain>
        <tissue evidence="9">Whole organism of an adult</tissue>
    </source>
</reference>
<feature type="repeat" description="TPR" evidence="6">
    <location>
        <begin position="255"/>
        <end position="288"/>
    </location>
</feature>
<feature type="repeat" description="TPR" evidence="6">
    <location>
        <begin position="216"/>
        <end position="249"/>
    </location>
</feature>
<feature type="region of interest" description="Disordered" evidence="8">
    <location>
        <begin position="374"/>
        <end position="393"/>
    </location>
</feature>
<feature type="region of interest" description="Disordered" evidence="8">
    <location>
        <begin position="74"/>
        <end position="227"/>
    </location>
</feature>
<evidence type="ECO:0000256" key="8">
    <source>
        <dbReference type="SAM" id="MobiDB-lite"/>
    </source>
</evidence>
<dbReference type="STRING" id="188477.A0A433TJD1"/>
<feature type="compositionally biased region" description="Basic and acidic residues" evidence="8">
    <location>
        <begin position="194"/>
        <end position="227"/>
    </location>
</feature>
<proteinExistence type="predicted"/>
<dbReference type="InterPro" id="IPR019734">
    <property type="entry name" value="TPR_rpt"/>
</dbReference>
<dbReference type="FunFam" id="1.25.40.10:FF:000367">
    <property type="entry name" value="Tetratricopeptide repeat domain 1"/>
    <property type="match status" value="1"/>
</dbReference>
<dbReference type="InterPro" id="IPR011990">
    <property type="entry name" value="TPR-like_helical_dom_sf"/>
</dbReference>
<dbReference type="SUPFAM" id="SSF48452">
    <property type="entry name" value="TPR-like"/>
    <property type="match status" value="1"/>
</dbReference>
<evidence type="ECO:0000256" key="7">
    <source>
        <dbReference type="SAM" id="Coils"/>
    </source>
</evidence>
<name>A0A433TJD1_ELYCH</name>
<dbReference type="Gene3D" id="1.25.40.10">
    <property type="entry name" value="Tetratricopeptide repeat domain"/>
    <property type="match status" value="1"/>
</dbReference>
<dbReference type="AlphaFoldDB" id="A0A433TJD1"/>
<feature type="region of interest" description="Disordered" evidence="8">
    <location>
        <begin position="1"/>
        <end position="33"/>
    </location>
</feature>
<evidence type="ECO:0000313" key="9">
    <source>
        <dbReference type="EMBL" id="RUS81631.1"/>
    </source>
</evidence>
<feature type="compositionally biased region" description="Polar residues" evidence="8">
    <location>
        <begin position="146"/>
        <end position="155"/>
    </location>
</feature>
<gene>
    <name evidence="9" type="ORF">EGW08_010594</name>
</gene>
<dbReference type="SMART" id="SM00028">
    <property type="entry name" value="TPR"/>
    <property type="match status" value="3"/>
</dbReference>
<keyword evidence="7" id="KW-0175">Coiled coil</keyword>
<accession>A0A433TJD1</accession>
<dbReference type="PROSITE" id="PS50293">
    <property type="entry name" value="TPR_REGION"/>
    <property type="match status" value="1"/>
</dbReference>
<sequence length="393" mass="44272">MMASHIKKDEDNSSYSEELKTSQSTEDHVYSHRSDEFIDIHGTHSSSQVGSCLETDNSISDNETKSKVFQECVDSNAQSTSRQNSADDLKLPVQETEGFNIGGTVVHHNSDDEYESAEDGEISDDDEDEFIPTTEMLSLDDEQSEAPKQTSSAETHISDGSGDTNECESEDTSAENEDVLTVPEEDEAEEDDPLEARKESEMSLTPEEKEERKIKSQQMKDEGNTRFRNGEYDDAILSYTSALDLCPLEFHKERSIMYSNRAACKMKQEDYEDAIADSSKALELHPHYLKAMLRRAELYEKTDKLDEALKDYQKVVEMDPSQHAARAACLKLAEQIKDRNEKMKEEMMGKLKDLGNMVLRPFGLSTNNFQLQQDPNTGSYSVQFKQNAPGNGS</sequence>
<protein>
    <recommendedName>
        <fullName evidence="5">Tetratricopeptide repeat protein 1</fullName>
    </recommendedName>
</protein>
<dbReference type="InterPro" id="IPR052769">
    <property type="entry name" value="TPR_domain_protein"/>
</dbReference>
<feature type="coiled-coil region" evidence="7">
    <location>
        <begin position="326"/>
        <end position="353"/>
    </location>
</feature>
<feature type="compositionally biased region" description="Acidic residues" evidence="8">
    <location>
        <begin position="165"/>
        <end position="193"/>
    </location>
</feature>
<dbReference type="Pfam" id="PF13424">
    <property type="entry name" value="TPR_12"/>
    <property type="match status" value="1"/>
</dbReference>
<evidence type="ECO:0000313" key="10">
    <source>
        <dbReference type="Proteomes" id="UP000271974"/>
    </source>
</evidence>